<keyword evidence="8 9" id="KW-0472">Membrane</keyword>
<dbReference type="Pfam" id="PF00999">
    <property type="entry name" value="Na_H_Exchanger"/>
    <property type="match status" value="1"/>
</dbReference>
<dbReference type="Gene3D" id="1.20.1530.20">
    <property type="match status" value="1"/>
</dbReference>
<dbReference type="InterPro" id="IPR006153">
    <property type="entry name" value="Cation/H_exchanger_TM"/>
</dbReference>
<reference evidence="11 12" key="1">
    <citation type="submission" date="2024-09" db="EMBL/GenBank/DDBJ databases">
        <title>The Natural Products Discovery Center: Release of the First 8490 Sequenced Strains for Exploring Actinobacteria Biosynthetic Diversity.</title>
        <authorList>
            <person name="Kalkreuter E."/>
            <person name="Kautsar S.A."/>
            <person name="Yang D."/>
            <person name="Bader C.D."/>
            <person name="Teijaro C.N."/>
            <person name="Fluegel L."/>
            <person name="Davis C.M."/>
            <person name="Simpson J.R."/>
            <person name="Lauterbach L."/>
            <person name="Steele A.D."/>
            <person name="Gui C."/>
            <person name="Meng S."/>
            <person name="Li G."/>
            <person name="Viehrig K."/>
            <person name="Ye F."/>
            <person name="Su P."/>
            <person name="Kiefer A.F."/>
            <person name="Nichols A."/>
            <person name="Cepeda A.J."/>
            <person name="Yan W."/>
            <person name="Fan B."/>
            <person name="Jiang Y."/>
            <person name="Adhikari A."/>
            <person name="Zheng C.-J."/>
            <person name="Schuster L."/>
            <person name="Cowan T.M."/>
            <person name="Smanski M.J."/>
            <person name="Chevrette M.G."/>
            <person name="De Carvalho L.P.S."/>
            <person name="Shen B."/>
        </authorList>
    </citation>
    <scope>NUCLEOTIDE SEQUENCE [LARGE SCALE GENOMIC DNA]</scope>
    <source>
        <strain evidence="11 12">NPDC060353</strain>
    </source>
</reference>
<proteinExistence type="inferred from homology"/>
<keyword evidence="3" id="KW-0813">Transport</keyword>
<evidence type="ECO:0000313" key="11">
    <source>
        <dbReference type="EMBL" id="MFD6795317.1"/>
    </source>
</evidence>
<feature type="transmembrane region" description="Helical" evidence="9">
    <location>
        <begin position="177"/>
        <end position="195"/>
    </location>
</feature>
<feature type="transmembrane region" description="Helical" evidence="9">
    <location>
        <begin position="80"/>
        <end position="98"/>
    </location>
</feature>
<evidence type="ECO:0000256" key="1">
    <source>
        <dbReference type="ARBA" id="ARBA00004141"/>
    </source>
</evidence>
<evidence type="ECO:0000259" key="10">
    <source>
        <dbReference type="Pfam" id="PF00999"/>
    </source>
</evidence>
<evidence type="ECO:0000256" key="4">
    <source>
        <dbReference type="ARBA" id="ARBA00022449"/>
    </source>
</evidence>
<keyword evidence="5 9" id="KW-0812">Transmembrane</keyword>
<dbReference type="EMBL" id="JBHXCV010000012">
    <property type="protein sequence ID" value="MFD6795317.1"/>
    <property type="molecule type" value="Genomic_DNA"/>
</dbReference>
<protein>
    <submittedName>
        <fullName evidence="11">Cation:proton antiporter</fullName>
    </submittedName>
</protein>
<evidence type="ECO:0000256" key="2">
    <source>
        <dbReference type="ARBA" id="ARBA00005551"/>
    </source>
</evidence>
<evidence type="ECO:0000256" key="6">
    <source>
        <dbReference type="ARBA" id="ARBA00022989"/>
    </source>
</evidence>
<comment type="caution">
    <text evidence="11">The sequence shown here is derived from an EMBL/GenBank/DDBJ whole genome shotgun (WGS) entry which is preliminary data.</text>
</comment>
<feature type="transmembrane region" description="Helical" evidence="9">
    <location>
        <begin position="56"/>
        <end position="74"/>
    </location>
</feature>
<feature type="domain" description="Cation/H+ exchanger transmembrane" evidence="10">
    <location>
        <begin position="9"/>
        <end position="222"/>
    </location>
</feature>
<feature type="transmembrane region" description="Helical" evidence="9">
    <location>
        <begin position="139"/>
        <end position="157"/>
    </location>
</feature>
<keyword evidence="4" id="KW-0050">Antiport</keyword>
<dbReference type="InterPro" id="IPR038770">
    <property type="entry name" value="Na+/solute_symporter_sf"/>
</dbReference>
<keyword evidence="7" id="KW-0406">Ion transport</keyword>
<evidence type="ECO:0000256" key="9">
    <source>
        <dbReference type="SAM" id="Phobius"/>
    </source>
</evidence>
<feature type="transmembrane region" description="Helical" evidence="9">
    <location>
        <begin position="12"/>
        <end position="35"/>
    </location>
</feature>
<dbReference type="PANTHER" id="PTHR43562:SF1">
    <property type="entry name" value="NA(+)_H(+) ANTIPORTER YJBQ-RELATED"/>
    <property type="match status" value="1"/>
</dbReference>
<name>A0ABW6G807_9PSEU</name>
<dbReference type="Proteomes" id="UP001598673">
    <property type="component" value="Unassembled WGS sequence"/>
</dbReference>
<evidence type="ECO:0000256" key="8">
    <source>
        <dbReference type="ARBA" id="ARBA00023136"/>
    </source>
</evidence>
<evidence type="ECO:0000313" key="12">
    <source>
        <dbReference type="Proteomes" id="UP001598673"/>
    </source>
</evidence>
<evidence type="ECO:0000256" key="7">
    <source>
        <dbReference type="ARBA" id="ARBA00023065"/>
    </source>
</evidence>
<evidence type="ECO:0000256" key="5">
    <source>
        <dbReference type="ARBA" id="ARBA00022692"/>
    </source>
</evidence>
<keyword evidence="12" id="KW-1185">Reference proteome</keyword>
<feature type="transmembrane region" description="Helical" evidence="9">
    <location>
        <begin position="110"/>
        <end position="133"/>
    </location>
</feature>
<comment type="similarity">
    <text evidence="2">Belongs to the monovalent cation:proton antiporter 2 (CPA2) transporter (TC 2.A.37) family.</text>
</comment>
<accession>A0ABW6G807</accession>
<gene>
    <name evidence="11" type="ORF">ACFWGY_18445</name>
</gene>
<keyword evidence="6 9" id="KW-1133">Transmembrane helix</keyword>
<comment type="subcellular location">
    <subcellularLocation>
        <location evidence="1">Membrane</location>
        <topology evidence="1">Multi-pass membrane protein</topology>
    </subcellularLocation>
</comment>
<sequence length="243" mass="25296">MWVLLSTRATWQAAAVLLAFAAAAVVVVALPARILRRVPLLGRAVMRASNTTMQTTARITVLVLVTLMLLTAVLELDVALGAFSAGLLSNAVLRAVAADHAEEIAHKLEIVGFSLLIPVFFVTSGMTIDLGAVASKWPLLLAFVGAILVVRGFPVFAREMWTSTHSGVTTTRDRLALGLYAATGLPIIVAVTQIAASSQLITAATASVMVTAGAVTVLAFPLAANRIVAGGKAGSSRTARRSR</sequence>
<dbReference type="RefSeq" id="WP_258936646.1">
    <property type="nucleotide sequence ID" value="NZ_JANBBF010000009.1"/>
</dbReference>
<dbReference type="PANTHER" id="PTHR43562">
    <property type="entry name" value="NAPA-TYPE SODIUM/HYDROGEN ANTIPORTER"/>
    <property type="match status" value="1"/>
</dbReference>
<evidence type="ECO:0000256" key="3">
    <source>
        <dbReference type="ARBA" id="ARBA00022448"/>
    </source>
</evidence>
<organism evidence="11 12">
    <name type="scientific">Prauserella salsuginis</name>
    <dbReference type="NCBI Taxonomy" id="387889"/>
    <lineage>
        <taxon>Bacteria</taxon>
        <taxon>Bacillati</taxon>
        <taxon>Actinomycetota</taxon>
        <taxon>Actinomycetes</taxon>
        <taxon>Pseudonocardiales</taxon>
        <taxon>Pseudonocardiaceae</taxon>
        <taxon>Prauserella</taxon>
        <taxon>Prauserella salsuginis group</taxon>
    </lineage>
</organism>
<feature type="transmembrane region" description="Helical" evidence="9">
    <location>
        <begin position="201"/>
        <end position="223"/>
    </location>
</feature>